<dbReference type="InterPro" id="IPR013083">
    <property type="entry name" value="Znf_RING/FYVE/PHD"/>
</dbReference>
<feature type="region of interest" description="Disordered" evidence="2">
    <location>
        <begin position="115"/>
        <end position="253"/>
    </location>
</feature>
<accession>A0AAW1DJ32</accession>
<evidence type="ECO:0000256" key="2">
    <source>
        <dbReference type="SAM" id="MobiDB-lite"/>
    </source>
</evidence>
<dbReference type="Gene3D" id="3.30.40.10">
    <property type="entry name" value="Zinc/RING finger domain, C3HC4 (zinc finger)"/>
    <property type="match status" value="1"/>
</dbReference>
<evidence type="ECO:0008006" key="5">
    <source>
        <dbReference type="Google" id="ProtNLM"/>
    </source>
</evidence>
<evidence type="ECO:0000256" key="1">
    <source>
        <dbReference type="SAM" id="Coils"/>
    </source>
</evidence>
<comment type="caution">
    <text evidence="3">The sequence shown here is derived from an EMBL/GenBank/DDBJ whole genome shotgun (WGS) entry which is preliminary data.</text>
</comment>
<keyword evidence="1" id="KW-0175">Coiled coil</keyword>
<evidence type="ECO:0000313" key="4">
    <source>
        <dbReference type="Proteomes" id="UP001461498"/>
    </source>
</evidence>
<feature type="compositionally biased region" description="Polar residues" evidence="2">
    <location>
        <begin position="115"/>
        <end position="126"/>
    </location>
</feature>
<evidence type="ECO:0000313" key="3">
    <source>
        <dbReference type="EMBL" id="KAK9508449.1"/>
    </source>
</evidence>
<reference evidence="3 4" key="1">
    <citation type="submission" date="2022-12" db="EMBL/GenBank/DDBJ databases">
        <title>Chromosome-level genome assembly of true bugs.</title>
        <authorList>
            <person name="Ma L."/>
            <person name="Li H."/>
        </authorList>
    </citation>
    <scope>NUCLEOTIDE SEQUENCE [LARGE SCALE GENOMIC DNA]</scope>
    <source>
        <strain evidence="3">Lab_2022b</strain>
    </source>
</reference>
<gene>
    <name evidence="3" type="ORF">O3M35_006003</name>
</gene>
<dbReference type="AlphaFoldDB" id="A0AAW1DJ32"/>
<proteinExistence type="predicted"/>
<organism evidence="3 4">
    <name type="scientific">Rhynocoris fuscipes</name>
    <dbReference type="NCBI Taxonomy" id="488301"/>
    <lineage>
        <taxon>Eukaryota</taxon>
        <taxon>Metazoa</taxon>
        <taxon>Ecdysozoa</taxon>
        <taxon>Arthropoda</taxon>
        <taxon>Hexapoda</taxon>
        <taxon>Insecta</taxon>
        <taxon>Pterygota</taxon>
        <taxon>Neoptera</taxon>
        <taxon>Paraneoptera</taxon>
        <taxon>Hemiptera</taxon>
        <taxon>Heteroptera</taxon>
        <taxon>Panheteroptera</taxon>
        <taxon>Cimicomorpha</taxon>
        <taxon>Reduviidae</taxon>
        <taxon>Harpactorinae</taxon>
        <taxon>Harpactorini</taxon>
        <taxon>Rhynocoris</taxon>
    </lineage>
</organism>
<dbReference type="CDD" id="cd15489">
    <property type="entry name" value="PHD_SF"/>
    <property type="match status" value="1"/>
</dbReference>
<dbReference type="Proteomes" id="UP001461498">
    <property type="component" value="Unassembled WGS sequence"/>
</dbReference>
<feature type="coiled-coil region" evidence="1">
    <location>
        <begin position="70"/>
        <end position="97"/>
    </location>
</feature>
<name>A0AAW1DJ32_9HEMI</name>
<feature type="compositionally biased region" description="Basic and acidic residues" evidence="2">
    <location>
        <begin position="131"/>
        <end position="154"/>
    </location>
</feature>
<sequence>MADVCIICLKALDKKDVYSVCSGKCGSVIHLKCSEMKESEKKSLIECDQLHWMCNKCDKVEVSTFTVNIINKFMTTVIQLVEQVKQLEEKIDNMKNNSACKCSSNITTSVTELSELNANPSIPSSKLKQKNKQDLNEEEKVPKDPKLALRKEKVNITLHRGKYSRTKDSQVSDQTTEDENTSMPNLTRQLDAESMYSESDSKETETKEFNKNYSEVVKENGNSQSAPQRESNSEYGGWRTAQSSRRVKKKAHKKNEMIIGMSQTSEELVGVKKAWLHLGKLQRDTTTEQVEVFLKKNFPNVKITVSKLESKGNNCSFRLGVDFAQKDTLMNSNLWPQNITLRRFLFPRRVGILPQ</sequence>
<dbReference type="EMBL" id="JAPXFL010000003">
    <property type="protein sequence ID" value="KAK9508449.1"/>
    <property type="molecule type" value="Genomic_DNA"/>
</dbReference>
<feature type="compositionally biased region" description="Polar residues" evidence="2">
    <location>
        <begin position="220"/>
        <end position="244"/>
    </location>
</feature>
<keyword evidence="4" id="KW-1185">Reference proteome</keyword>
<protein>
    <recommendedName>
        <fullName evidence="5">Zinc finger PHD-type domain-containing protein</fullName>
    </recommendedName>
</protein>
<feature type="compositionally biased region" description="Basic and acidic residues" evidence="2">
    <location>
        <begin position="199"/>
        <end position="210"/>
    </location>
</feature>